<protein>
    <submittedName>
        <fullName evidence="9">TolC family protein</fullName>
    </submittedName>
</protein>
<proteinExistence type="inferred from homology"/>
<dbReference type="GO" id="GO:1990281">
    <property type="term" value="C:efflux pump complex"/>
    <property type="evidence" value="ECO:0007669"/>
    <property type="project" value="TreeGrafter"/>
</dbReference>
<dbReference type="GO" id="GO:0009279">
    <property type="term" value="C:cell outer membrane"/>
    <property type="evidence" value="ECO:0007669"/>
    <property type="project" value="UniProtKB-SubCell"/>
</dbReference>
<evidence type="ECO:0000256" key="3">
    <source>
        <dbReference type="ARBA" id="ARBA00022448"/>
    </source>
</evidence>
<evidence type="ECO:0000313" key="10">
    <source>
        <dbReference type="Proteomes" id="UP000622317"/>
    </source>
</evidence>
<keyword evidence="3" id="KW-0813">Transport</keyword>
<dbReference type="InterPro" id="IPR051906">
    <property type="entry name" value="TolC-like"/>
</dbReference>
<comment type="similarity">
    <text evidence="2">Belongs to the outer membrane factor (OMF) (TC 1.B.17) family.</text>
</comment>
<evidence type="ECO:0000256" key="1">
    <source>
        <dbReference type="ARBA" id="ARBA00004442"/>
    </source>
</evidence>
<sequence>MAFLVASTGLPQTQPWTLQAAIETALQNSPDAQVAQSRIAGAEAMLEEARSYGMPQLSVKSSYMQTDSPMMAFGSILNQRAFDFGLDFNNPGRIDNLNASAVVGLNLYAGGQVAAGKKAAEAGLSAATFDDEAARQALVAQTVKAYLDIRKASEAVEAVRAGVKAYEAAVSNAQLRYDAGQVLKSDLLSLEVQLAQTKEQLAQARHFKRLAERGFAFVLGLPADGSEVVLSLDDSGVNRILEPDTYDYSGRPELQALREREKAASAMRSLAAGGGRPKVMGFASYQYDQGWETEKGADSWLAGVAVNIDIFDGGRTASKVKQAEAQLAALRQYIRKAELGIGLEVEQARLAVELAKERVAVTELSLAQAEESASLSRSRFEAGALLTAELIGVEGRLMEARMRRAIALADLKIAIAQLRKAVGLFPIQN</sequence>
<dbReference type="GO" id="GO:0015562">
    <property type="term" value="F:efflux transmembrane transporter activity"/>
    <property type="evidence" value="ECO:0007669"/>
    <property type="project" value="InterPro"/>
</dbReference>
<keyword evidence="4" id="KW-1134">Transmembrane beta strand</keyword>
<keyword evidence="8" id="KW-0175">Coiled coil</keyword>
<dbReference type="InterPro" id="IPR003423">
    <property type="entry name" value="OMP_efflux"/>
</dbReference>
<dbReference type="GO" id="GO:0015288">
    <property type="term" value="F:porin activity"/>
    <property type="evidence" value="ECO:0007669"/>
    <property type="project" value="TreeGrafter"/>
</dbReference>
<dbReference type="Gene3D" id="1.20.1600.10">
    <property type="entry name" value="Outer membrane efflux proteins (OEP)"/>
    <property type="match status" value="1"/>
</dbReference>
<dbReference type="SUPFAM" id="SSF56954">
    <property type="entry name" value="Outer membrane efflux proteins (OEP)"/>
    <property type="match status" value="1"/>
</dbReference>
<feature type="coiled-coil region" evidence="8">
    <location>
        <begin position="320"/>
        <end position="372"/>
    </location>
</feature>
<keyword evidence="6" id="KW-0472">Membrane</keyword>
<dbReference type="Pfam" id="PF02321">
    <property type="entry name" value="OEP"/>
    <property type="match status" value="2"/>
</dbReference>
<gene>
    <name evidence="9" type="ORF">IEN85_07400</name>
</gene>
<keyword evidence="7" id="KW-0998">Cell outer membrane</keyword>
<organism evidence="9 10">
    <name type="scientific">Pelagicoccus enzymogenes</name>
    <dbReference type="NCBI Taxonomy" id="2773457"/>
    <lineage>
        <taxon>Bacteria</taxon>
        <taxon>Pseudomonadati</taxon>
        <taxon>Verrucomicrobiota</taxon>
        <taxon>Opitutia</taxon>
        <taxon>Puniceicoccales</taxon>
        <taxon>Pelagicoccaceae</taxon>
        <taxon>Pelagicoccus</taxon>
    </lineage>
</organism>
<evidence type="ECO:0000256" key="6">
    <source>
        <dbReference type="ARBA" id="ARBA00023136"/>
    </source>
</evidence>
<reference evidence="9" key="1">
    <citation type="submission" date="2020-09" db="EMBL/GenBank/DDBJ databases">
        <title>Pelagicoccus enzymogenes sp. nov. with an EPS production, isolated from marine sediment.</title>
        <authorList>
            <person name="Feng X."/>
        </authorList>
    </citation>
    <scope>NUCLEOTIDE SEQUENCE</scope>
    <source>
        <strain evidence="9">NFK12</strain>
    </source>
</reference>
<comment type="subcellular location">
    <subcellularLocation>
        <location evidence="1">Cell outer membrane</location>
    </subcellularLocation>
</comment>
<evidence type="ECO:0000256" key="8">
    <source>
        <dbReference type="SAM" id="Coils"/>
    </source>
</evidence>
<keyword evidence="5" id="KW-0812">Transmembrane</keyword>
<dbReference type="PANTHER" id="PTHR30026">
    <property type="entry name" value="OUTER MEMBRANE PROTEIN TOLC"/>
    <property type="match status" value="1"/>
</dbReference>
<keyword evidence="10" id="KW-1185">Reference proteome</keyword>
<evidence type="ECO:0000256" key="5">
    <source>
        <dbReference type="ARBA" id="ARBA00022692"/>
    </source>
</evidence>
<evidence type="ECO:0000256" key="2">
    <source>
        <dbReference type="ARBA" id="ARBA00007613"/>
    </source>
</evidence>
<dbReference type="PANTHER" id="PTHR30026:SF21">
    <property type="entry name" value="SLR1270 PROTEIN"/>
    <property type="match status" value="1"/>
</dbReference>
<evidence type="ECO:0000313" key="9">
    <source>
        <dbReference type="EMBL" id="MBD5779315.1"/>
    </source>
</evidence>
<evidence type="ECO:0000256" key="7">
    <source>
        <dbReference type="ARBA" id="ARBA00023237"/>
    </source>
</evidence>
<dbReference type="EMBL" id="JACYFG010000007">
    <property type="protein sequence ID" value="MBD5779315.1"/>
    <property type="molecule type" value="Genomic_DNA"/>
</dbReference>
<accession>A0A927F8V8</accession>
<evidence type="ECO:0000256" key="4">
    <source>
        <dbReference type="ARBA" id="ARBA00022452"/>
    </source>
</evidence>
<dbReference type="AlphaFoldDB" id="A0A927F8V8"/>
<dbReference type="Proteomes" id="UP000622317">
    <property type="component" value="Unassembled WGS sequence"/>
</dbReference>
<comment type="caution">
    <text evidence="9">The sequence shown here is derived from an EMBL/GenBank/DDBJ whole genome shotgun (WGS) entry which is preliminary data.</text>
</comment>
<name>A0A927F8V8_9BACT</name>